<dbReference type="InParanoid" id="A0A4S2MMJ2"/>
<proteinExistence type="predicted"/>
<dbReference type="Proteomes" id="UP000298138">
    <property type="component" value="Unassembled WGS sequence"/>
</dbReference>
<evidence type="ECO:0008006" key="3">
    <source>
        <dbReference type="Google" id="ProtNLM"/>
    </source>
</evidence>
<evidence type="ECO:0000313" key="2">
    <source>
        <dbReference type="Proteomes" id="UP000298138"/>
    </source>
</evidence>
<sequence length="111" mass="12792">MSEPVCYRTTVDNQSIPDRVPSFEWPFPRATRHLDRDHLEIPNENGLSISFFGPTREYMALYMWRCWACDFLSRFASSACGQCGKRRGVEDGIVVRVRAGLVNAQVWSFEV</sequence>
<protein>
    <recommendedName>
        <fullName evidence="3">RanBP2-type domain-containing protein</fullName>
    </recommendedName>
</protein>
<dbReference type="AlphaFoldDB" id="A0A4S2MMJ2"/>
<gene>
    <name evidence="1" type="ORF">EX30DRAFT_343450</name>
</gene>
<reference evidence="1 2" key="1">
    <citation type="submission" date="2019-04" db="EMBL/GenBank/DDBJ databases">
        <title>Comparative genomics and transcriptomics to analyze fruiting body development in filamentous ascomycetes.</title>
        <authorList>
            <consortium name="DOE Joint Genome Institute"/>
            <person name="Lutkenhaus R."/>
            <person name="Traeger S."/>
            <person name="Breuer J."/>
            <person name="Kuo A."/>
            <person name="Lipzen A."/>
            <person name="Pangilinan J."/>
            <person name="Dilworth D."/>
            <person name="Sandor L."/>
            <person name="Poggeler S."/>
            <person name="Barry K."/>
            <person name="Grigoriev I.V."/>
            <person name="Nowrousian M."/>
        </authorList>
    </citation>
    <scope>NUCLEOTIDE SEQUENCE [LARGE SCALE GENOMIC DNA]</scope>
    <source>
        <strain evidence="1 2">CBS 389.68</strain>
    </source>
</reference>
<organism evidence="1 2">
    <name type="scientific">Ascodesmis nigricans</name>
    <dbReference type="NCBI Taxonomy" id="341454"/>
    <lineage>
        <taxon>Eukaryota</taxon>
        <taxon>Fungi</taxon>
        <taxon>Dikarya</taxon>
        <taxon>Ascomycota</taxon>
        <taxon>Pezizomycotina</taxon>
        <taxon>Pezizomycetes</taxon>
        <taxon>Pezizales</taxon>
        <taxon>Ascodesmidaceae</taxon>
        <taxon>Ascodesmis</taxon>
    </lineage>
</organism>
<evidence type="ECO:0000313" key="1">
    <source>
        <dbReference type="EMBL" id="TGZ78233.1"/>
    </source>
</evidence>
<keyword evidence="2" id="KW-1185">Reference proteome</keyword>
<accession>A0A4S2MMJ2</accession>
<dbReference type="EMBL" id="ML220144">
    <property type="protein sequence ID" value="TGZ78233.1"/>
    <property type="molecule type" value="Genomic_DNA"/>
</dbReference>
<name>A0A4S2MMJ2_9PEZI</name>